<comment type="caution">
    <text evidence="2">The sequence shown here is derived from an EMBL/GenBank/DDBJ whole genome shotgun (WGS) entry which is preliminary data.</text>
</comment>
<organism evidence="2 3">
    <name type="scientific">Vibrio ishigakensis</name>
    <dbReference type="NCBI Taxonomy" id="1481914"/>
    <lineage>
        <taxon>Bacteria</taxon>
        <taxon>Pseudomonadati</taxon>
        <taxon>Pseudomonadota</taxon>
        <taxon>Gammaproteobacteria</taxon>
        <taxon>Vibrionales</taxon>
        <taxon>Vibrionaceae</taxon>
        <taxon>Vibrio</taxon>
    </lineage>
</organism>
<sequence length="169" mass="19480">MGRWLGESESSYTQVIAGVDIEFPQDHKAHSSFRHEWWYLTANLTDQDGQPLGMQWTQFRVAIDPETRAPAQSWHSQQLYMAHSAVTTSKIHYADEKWSRAHPELAGVETSPFRVFLDDWQWKSQTSDMFPATLEAKSETFGYSLKLESSAPYQNRAKRAIARKAQTVR</sequence>
<proteinExistence type="predicted"/>
<dbReference type="Proteomes" id="UP000031670">
    <property type="component" value="Unassembled WGS sequence"/>
</dbReference>
<reference evidence="2 3" key="2">
    <citation type="submission" date="2015-01" db="EMBL/GenBank/DDBJ databases">
        <authorList>
            <consortium name="NBRP consortium"/>
            <person name="Sawabe T."/>
            <person name="Meirelles P."/>
            <person name="Feng G."/>
            <person name="Sayaka M."/>
            <person name="Hattori M."/>
            <person name="Ohkuma M."/>
        </authorList>
    </citation>
    <scope>NUCLEOTIDE SEQUENCE [LARGE SCALE GENOMIC DNA]</scope>
    <source>
        <strain evidence="2 3">JCM19232</strain>
    </source>
</reference>
<accession>A0A0B8P2I0</accession>
<reference evidence="2 3" key="1">
    <citation type="submission" date="2015-01" db="EMBL/GenBank/DDBJ databases">
        <title>Vibrio sp. C5 JCM 19232 whole genome shotgun sequence.</title>
        <authorList>
            <person name="Sawabe T."/>
            <person name="Meirelles P."/>
            <person name="Feng G."/>
            <person name="Sayaka M."/>
            <person name="Hattori M."/>
            <person name="Ohkuma M."/>
        </authorList>
    </citation>
    <scope>NUCLEOTIDE SEQUENCE [LARGE SCALE GENOMIC DNA]</scope>
    <source>
        <strain evidence="2 3">JCM19232</strain>
    </source>
</reference>
<gene>
    <name evidence="2" type="ORF">JCM19232_3917</name>
</gene>
<dbReference type="EMBL" id="BBSA01000002">
    <property type="protein sequence ID" value="GAM60975.1"/>
    <property type="molecule type" value="Genomic_DNA"/>
</dbReference>
<protein>
    <submittedName>
        <fullName evidence="2">AttH component of attEFGH ABC transport system</fullName>
    </submittedName>
</protein>
<dbReference type="Gene3D" id="2.40.370.10">
    <property type="entry name" value="AttH-like domain"/>
    <property type="match status" value="1"/>
</dbReference>
<feature type="domain" description="AttH" evidence="1">
    <location>
        <begin position="35"/>
        <end position="166"/>
    </location>
</feature>
<dbReference type="SUPFAM" id="SSF159245">
    <property type="entry name" value="AttH-like"/>
    <property type="match status" value="1"/>
</dbReference>
<dbReference type="PANTHER" id="PTHR38591:SF1">
    <property type="entry name" value="BLL1000 PROTEIN"/>
    <property type="match status" value="1"/>
</dbReference>
<evidence type="ECO:0000259" key="1">
    <source>
        <dbReference type="Pfam" id="PF07143"/>
    </source>
</evidence>
<dbReference type="AlphaFoldDB" id="A0A0B8P2I0"/>
<dbReference type="InterPro" id="IPR023374">
    <property type="entry name" value="AttH-like_dom_sf"/>
</dbReference>
<name>A0A0B8P2I0_9VIBR</name>
<dbReference type="InterPro" id="IPR010791">
    <property type="entry name" value="AttH_dom"/>
</dbReference>
<evidence type="ECO:0000313" key="3">
    <source>
        <dbReference type="Proteomes" id="UP000031670"/>
    </source>
</evidence>
<evidence type="ECO:0000313" key="2">
    <source>
        <dbReference type="EMBL" id="GAM60975.1"/>
    </source>
</evidence>
<dbReference type="PANTHER" id="PTHR38591">
    <property type="entry name" value="HYDROLASE"/>
    <property type="match status" value="1"/>
</dbReference>
<dbReference type="Pfam" id="PF07143">
    <property type="entry name" value="CrtC"/>
    <property type="match status" value="1"/>
</dbReference>